<accession>A0A1J8QZ35</accession>
<proteinExistence type="predicted"/>
<keyword evidence="2" id="KW-1185">Reference proteome</keyword>
<evidence type="ECO:0000313" key="2">
    <source>
        <dbReference type="Proteomes" id="UP000183567"/>
    </source>
</evidence>
<dbReference type="Proteomes" id="UP000183567">
    <property type="component" value="Unassembled WGS sequence"/>
</dbReference>
<sequence length="130" mass="14333">MPPSLDQPPSMIWNVKSEYPGVCIFAQQMKDAIMGAHDAIIAACVKSTIVSNHKHKEAPFVKGNLIYLSIENLSLPKGWAQKLALKFIGPFQILEDYQNNLLQLGWVQDLIGMSPGEGPIASECLKVKEV</sequence>
<name>A0A1J8QZ35_9AGAM</name>
<dbReference type="AlphaFoldDB" id="A0A1J8QZ35"/>
<dbReference type="STRING" id="180088.A0A1J8QZ35"/>
<organism evidence="1 2">
    <name type="scientific">Rhizopogon vesiculosus</name>
    <dbReference type="NCBI Taxonomy" id="180088"/>
    <lineage>
        <taxon>Eukaryota</taxon>
        <taxon>Fungi</taxon>
        <taxon>Dikarya</taxon>
        <taxon>Basidiomycota</taxon>
        <taxon>Agaricomycotina</taxon>
        <taxon>Agaricomycetes</taxon>
        <taxon>Agaricomycetidae</taxon>
        <taxon>Boletales</taxon>
        <taxon>Suillineae</taxon>
        <taxon>Rhizopogonaceae</taxon>
        <taxon>Rhizopogon</taxon>
    </lineage>
</organism>
<gene>
    <name evidence="1" type="ORF">AZE42_03175</name>
</gene>
<protein>
    <submittedName>
        <fullName evidence="1">Uncharacterized protein</fullName>
    </submittedName>
</protein>
<dbReference type="OrthoDB" id="2674475at2759"/>
<dbReference type="EMBL" id="LVVM01003503">
    <property type="protein sequence ID" value="OJA14746.1"/>
    <property type="molecule type" value="Genomic_DNA"/>
</dbReference>
<reference evidence="1 2" key="1">
    <citation type="submission" date="2016-03" db="EMBL/GenBank/DDBJ databases">
        <title>Comparative genomics of the ectomycorrhizal sister species Rhizopogon vinicolor and Rhizopogon vesiculosus (Basidiomycota: Boletales) reveals a divergence of the mating type B locus.</title>
        <authorList>
            <person name="Mujic A.B."/>
            <person name="Kuo A."/>
            <person name="Tritt A."/>
            <person name="Lipzen A."/>
            <person name="Chen C."/>
            <person name="Johnson J."/>
            <person name="Sharma A."/>
            <person name="Barry K."/>
            <person name="Grigoriev I.V."/>
            <person name="Spatafora J.W."/>
        </authorList>
    </citation>
    <scope>NUCLEOTIDE SEQUENCE [LARGE SCALE GENOMIC DNA]</scope>
    <source>
        <strain evidence="1 2">AM-OR11-056</strain>
    </source>
</reference>
<evidence type="ECO:0000313" key="1">
    <source>
        <dbReference type="EMBL" id="OJA14746.1"/>
    </source>
</evidence>
<comment type="caution">
    <text evidence="1">The sequence shown here is derived from an EMBL/GenBank/DDBJ whole genome shotgun (WGS) entry which is preliminary data.</text>
</comment>